<name>I0YI33_COCSC</name>
<dbReference type="GO" id="GO:0016757">
    <property type="term" value="F:glycosyltransferase activity"/>
    <property type="evidence" value="ECO:0007669"/>
    <property type="project" value="TreeGrafter"/>
</dbReference>
<feature type="domain" description="Nucleotide-diphospho-sugar transferase" evidence="1">
    <location>
        <begin position="317"/>
        <end position="532"/>
    </location>
</feature>
<dbReference type="GO" id="GO:0005794">
    <property type="term" value="C:Golgi apparatus"/>
    <property type="evidence" value="ECO:0007669"/>
    <property type="project" value="TreeGrafter"/>
</dbReference>
<dbReference type="InterPro" id="IPR052636">
    <property type="entry name" value="UDP-D-xylose:L-fucose_XylT"/>
</dbReference>
<evidence type="ECO:0000313" key="2">
    <source>
        <dbReference type="EMBL" id="EIE18052.1"/>
    </source>
</evidence>
<dbReference type="PANTHER" id="PTHR47032">
    <property type="entry name" value="UDP-D-XYLOSE:L-FUCOSE ALPHA-1,3-D-XYLOSYLTRANSFERASE-RELATED"/>
    <property type="match status" value="1"/>
</dbReference>
<protein>
    <recommendedName>
        <fullName evidence="1">Nucleotide-diphospho-sugar transferase domain-containing protein</fullName>
    </recommendedName>
</protein>
<dbReference type="RefSeq" id="XP_005642596.1">
    <property type="nucleotide sequence ID" value="XM_005642539.1"/>
</dbReference>
<reference evidence="2 3" key="1">
    <citation type="journal article" date="2012" name="Genome Biol.">
        <title>The genome of the polar eukaryotic microalga coccomyxa subellipsoidea reveals traits of cold adaptation.</title>
        <authorList>
            <person name="Blanc G."/>
            <person name="Agarkova I."/>
            <person name="Grimwood J."/>
            <person name="Kuo A."/>
            <person name="Brueggeman A."/>
            <person name="Dunigan D."/>
            <person name="Gurnon J."/>
            <person name="Ladunga I."/>
            <person name="Lindquist E."/>
            <person name="Lucas S."/>
            <person name="Pangilinan J."/>
            <person name="Proschold T."/>
            <person name="Salamov A."/>
            <person name="Schmutz J."/>
            <person name="Weeks D."/>
            <person name="Yamada T."/>
            <person name="Claverie J.M."/>
            <person name="Grigoriev I."/>
            <person name="Van Etten J."/>
            <person name="Lomsadze A."/>
            <person name="Borodovsky M."/>
        </authorList>
    </citation>
    <scope>NUCLEOTIDE SEQUENCE [LARGE SCALE GENOMIC DNA]</scope>
    <source>
        <strain evidence="2 3">C-169</strain>
    </source>
</reference>
<dbReference type="PANTHER" id="PTHR47032:SF1">
    <property type="entry name" value="UDP-D-XYLOSE:L-FUCOSE ALPHA-1,3-D-XYLOSYLTRANSFERASE-RELATED"/>
    <property type="match status" value="1"/>
</dbReference>
<dbReference type="OrthoDB" id="526787at2759"/>
<proteinExistence type="predicted"/>
<gene>
    <name evidence="2" type="ORF">COCSUDRAFT_49426</name>
</gene>
<sequence>MSSHTWPKSRRCLPLTPLGASRPYIKLSKRLAGKACSRCCHFSFATSLRELSKGKSKSPRTASDPVNVGHPKIIRAALSRTDSKALDWVVVGTRTSLAYSKHGRRAVNKSRRLTRTVRVSIHVRYIHQSPGVLKATPCSPSLLFVYATLPGSIPRKNTGTSRVFTSTIYHTQKQHYKYPNSWAVSIDCARALHKSLLSSPGAAKRRNERIATHRRECFDIFSILITEHLPLERNHSMKSRGRIGNVRESPCMVYRILLSSVILCTLGRLYGRVEPQDRLLAILERVAVDKTVILTQTSCGYIDFAENWIKHAEGLGIKNYLTVVDDEISFEYLNLRYPGHIVSVDVFSPGATNFDQPLLDFGSKLFNKMSCDRLTYQRKVLERGFTMLWIDMDTVLYQDPVAVMPGGLDFIATDDILDEEGLNQSEQKTGNICGCLMFFRPTRNAKDFLRQWYDKCTTQELPDQTALNALWRESDWKQRLHWYIMPRQLFPSGRLEPKIDSVPEAKHRDKSKMFPVFIHANYRIGKNDKRLFLKERSAWIIPDGQLYPDCFRPPSQA</sequence>
<evidence type="ECO:0000313" key="3">
    <source>
        <dbReference type="Proteomes" id="UP000007264"/>
    </source>
</evidence>
<keyword evidence="3" id="KW-1185">Reference proteome</keyword>
<dbReference type="AlphaFoldDB" id="I0YI33"/>
<comment type="caution">
    <text evidence="2">The sequence shown here is derived from an EMBL/GenBank/DDBJ whole genome shotgun (WGS) entry which is preliminary data.</text>
</comment>
<dbReference type="InterPro" id="IPR005069">
    <property type="entry name" value="Nucl-diP-sugar_transferase"/>
</dbReference>
<dbReference type="eggNOG" id="ENOG502QT5X">
    <property type="taxonomic scope" value="Eukaryota"/>
</dbReference>
<accession>I0YI33</accession>
<dbReference type="Proteomes" id="UP000007264">
    <property type="component" value="Unassembled WGS sequence"/>
</dbReference>
<dbReference type="KEGG" id="csl:COCSUDRAFT_49426"/>
<dbReference type="Pfam" id="PF03407">
    <property type="entry name" value="Nucleotid_trans"/>
    <property type="match status" value="1"/>
</dbReference>
<dbReference type="EMBL" id="AGSI01000028">
    <property type="protein sequence ID" value="EIE18052.1"/>
    <property type="molecule type" value="Genomic_DNA"/>
</dbReference>
<dbReference type="GeneID" id="17036008"/>
<organism evidence="2 3">
    <name type="scientific">Coccomyxa subellipsoidea (strain C-169)</name>
    <name type="common">Green microalga</name>
    <dbReference type="NCBI Taxonomy" id="574566"/>
    <lineage>
        <taxon>Eukaryota</taxon>
        <taxon>Viridiplantae</taxon>
        <taxon>Chlorophyta</taxon>
        <taxon>core chlorophytes</taxon>
        <taxon>Trebouxiophyceae</taxon>
        <taxon>Trebouxiophyceae incertae sedis</taxon>
        <taxon>Coccomyxaceae</taxon>
        <taxon>Coccomyxa</taxon>
        <taxon>Coccomyxa subellipsoidea</taxon>
    </lineage>
</organism>
<evidence type="ECO:0000259" key="1">
    <source>
        <dbReference type="Pfam" id="PF03407"/>
    </source>
</evidence>